<evidence type="ECO:0000313" key="4">
    <source>
        <dbReference type="Proteomes" id="UP000193642"/>
    </source>
</evidence>
<evidence type="ECO:0000256" key="2">
    <source>
        <dbReference type="SAM" id="MobiDB-lite"/>
    </source>
</evidence>
<dbReference type="STRING" id="329046.A0A1Y2BYR2"/>
<accession>A0A1Y2BYR2</accession>
<organism evidence="3 4">
    <name type="scientific">Rhizoclosmatium globosum</name>
    <dbReference type="NCBI Taxonomy" id="329046"/>
    <lineage>
        <taxon>Eukaryota</taxon>
        <taxon>Fungi</taxon>
        <taxon>Fungi incertae sedis</taxon>
        <taxon>Chytridiomycota</taxon>
        <taxon>Chytridiomycota incertae sedis</taxon>
        <taxon>Chytridiomycetes</taxon>
        <taxon>Chytridiales</taxon>
        <taxon>Chytriomycetaceae</taxon>
        <taxon>Rhizoclosmatium</taxon>
    </lineage>
</organism>
<reference evidence="3 4" key="1">
    <citation type="submission" date="2016-07" db="EMBL/GenBank/DDBJ databases">
        <title>Pervasive Adenine N6-methylation of Active Genes in Fungi.</title>
        <authorList>
            <consortium name="DOE Joint Genome Institute"/>
            <person name="Mondo S.J."/>
            <person name="Dannebaum R.O."/>
            <person name="Kuo R.C."/>
            <person name="Labutti K."/>
            <person name="Haridas S."/>
            <person name="Kuo A."/>
            <person name="Salamov A."/>
            <person name="Ahrendt S.R."/>
            <person name="Lipzen A."/>
            <person name="Sullivan W."/>
            <person name="Andreopoulos W.B."/>
            <person name="Clum A."/>
            <person name="Lindquist E."/>
            <person name="Daum C."/>
            <person name="Ramamoorthy G.K."/>
            <person name="Gryganskyi A."/>
            <person name="Culley D."/>
            <person name="Magnuson J.K."/>
            <person name="James T.Y."/>
            <person name="O'Malley M.A."/>
            <person name="Stajich J.E."/>
            <person name="Spatafora J.W."/>
            <person name="Visel A."/>
            <person name="Grigoriev I.V."/>
        </authorList>
    </citation>
    <scope>NUCLEOTIDE SEQUENCE [LARGE SCALE GENOMIC DNA]</scope>
    <source>
        <strain evidence="3 4">JEL800</strain>
    </source>
</reference>
<keyword evidence="4" id="KW-1185">Reference proteome</keyword>
<comment type="caution">
    <text evidence="3">The sequence shown here is derived from an EMBL/GenBank/DDBJ whole genome shotgun (WGS) entry which is preliminary data.</text>
</comment>
<dbReference type="InterPro" id="IPR052618">
    <property type="entry name" value="ComplexI_NDUFA12"/>
</dbReference>
<dbReference type="OrthoDB" id="10255576at2759"/>
<dbReference type="GO" id="GO:0032981">
    <property type="term" value="P:mitochondrial respiratory chain complex I assembly"/>
    <property type="evidence" value="ECO:0007669"/>
    <property type="project" value="TreeGrafter"/>
</dbReference>
<proteinExistence type="inferred from homology"/>
<gene>
    <name evidence="3" type="ORF">BCR33DRAFT_719729</name>
</gene>
<dbReference type="InterPro" id="IPR007763">
    <property type="entry name" value="NDUFA12"/>
</dbReference>
<dbReference type="AlphaFoldDB" id="A0A1Y2BYR2"/>
<dbReference type="EMBL" id="MCGO01000037">
    <property type="protein sequence ID" value="ORY39909.1"/>
    <property type="molecule type" value="Genomic_DNA"/>
</dbReference>
<feature type="region of interest" description="Disordered" evidence="2">
    <location>
        <begin position="121"/>
        <end position="143"/>
    </location>
</feature>
<dbReference type="GO" id="GO:0045271">
    <property type="term" value="C:respiratory chain complex I"/>
    <property type="evidence" value="ECO:0007669"/>
    <property type="project" value="InterPro"/>
</dbReference>
<dbReference type="PANTHER" id="PTHR32470:SF2">
    <property type="entry name" value="NADH DEHYDROGENASE [UBIQUINONE] 1 ALPHA SUBCOMPLEX ASSEMBLY FACTOR 2"/>
    <property type="match status" value="1"/>
</dbReference>
<dbReference type="PANTHER" id="PTHR32470">
    <property type="entry name" value="ADH DEHYDROGENASE [UBIQUINONE] 1 ALPHA SUBCOMPLEX ASSEMBLY FACTOR 2"/>
    <property type="match status" value="1"/>
</dbReference>
<evidence type="ECO:0000256" key="1">
    <source>
        <dbReference type="ARBA" id="ARBA00007355"/>
    </source>
</evidence>
<name>A0A1Y2BYR2_9FUNG</name>
<dbReference type="Pfam" id="PF05071">
    <property type="entry name" value="NDUFA12"/>
    <property type="match status" value="1"/>
</dbReference>
<dbReference type="Proteomes" id="UP000193642">
    <property type="component" value="Unassembled WGS sequence"/>
</dbReference>
<protein>
    <recommendedName>
        <fullName evidence="5">NADH dehydrogenase [ubiquinone] 1 alpha subcomplex subunit</fullName>
    </recommendedName>
</protein>
<evidence type="ECO:0008006" key="5">
    <source>
        <dbReference type="Google" id="ProtNLM"/>
    </source>
</evidence>
<comment type="similarity">
    <text evidence="1">Belongs to the complex I NDUFA12 subunit family.</text>
</comment>
<evidence type="ECO:0000313" key="3">
    <source>
        <dbReference type="EMBL" id="ORY39909.1"/>
    </source>
</evidence>
<feature type="compositionally biased region" description="Low complexity" evidence="2">
    <location>
        <begin position="121"/>
        <end position="133"/>
    </location>
</feature>
<sequence length="143" mass="16699">MVFKRIWRSLPLPWRRNKLVGSDPSRSFLFFEGPPIHGGSVARSRRSVEYMNGRQEDYSADDIPVQWMAWLRHTRVDPPSTEEIIQADAQRMRTLQLARDIDQKDEQMRIKQQQELAQLTAAAKQNLNQQQQKEGPEAWNPTA</sequence>
<dbReference type="GO" id="GO:0005739">
    <property type="term" value="C:mitochondrion"/>
    <property type="evidence" value="ECO:0007669"/>
    <property type="project" value="TreeGrafter"/>
</dbReference>